<reference evidence="1" key="1">
    <citation type="submission" date="2020-08" db="EMBL/GenBank/DDBJ databases">
        <title>Multicomponent nature underlies the extraordinary mechanical properties of spider dragline silk.</title>
        <authorList>
            <person name="Kono N."/>
            <person name="Nakamura H."/>
            <person name="Mori M."/>
            <person name="Yoshida Y."/>
            <person name="Ohtoshi R."/>
            <person name="Malay A.D."/>
            <person name="Moran D.A.P."/>
            <person name="Tomita M."/>
            <person name="Numata K."/>
            <person name="Arakawa K."/>
        </authorList>
    </citation>
    <scope>NUCLEOTIDE SEQUENCE</scope>
</reference>
<comment type="caution">
    <text evidence="1">The sequence shown here is derived from an EMBL/GenBank/DDBJ whole genome shotgun (WGS) entry which is preliminary data.</text>
</comment>
<sequence length="89" mass="10347">MHKICFQEGKTHNNTTLKKKKEILDNKYPETFIRDQTNPGLQLSLFLRHKGKYSPTLSSQSEERVAHNPYLQSDPDSPAYLVCEKVLRD</sequence>
<organism evidence="1 2">
    <name type="scientific">Trichonephila inaurata madagascariensis</name>
    <dbReference type="NCBI Taxonomy" id="2747483"/>
    <lineage>
        <taxon>Eukaryota</taxon>
        <taxon>Metazoa</taxon>
        <taxon>Ecdysozoa</taxon>
        <taxon>Arthropoda</taxon>
        <taxon>Chelicerata</taxon>
        <taxon>Arachnida</taxon>
        <taxon>Araneae</taxon>
        <taxon>Araneomorphae</taxon>
        <taxon>Entelegynae</taxon>
        <taxon>Araneoidea</taxon>
        <taxon>Nephilidae</taxon>
        <taxon>Trichonephila</taxon>
        <taxon>Trichonephila inaurata</taxon>
    </lineage>
</organism>
<keyword evidence="2" id="KW-1185">Reference proteome</keyword>
<evidence type="ECO:0000313" key="1">
    <source>
        <dbReference type="EMBL" id="GFS41033.1"/>
    </source>
</evidence>
<evidence type="ECO:0000313" key="2">
    <source>
        <dbReference type="Proteomes" id="UP000886998"/>
    </source>
</evidence>
<protein>
    <submittedName>
        <fullName evidence="1">Uncharacterized protein</fullName>
    </submittedName>
</protein>
<gene>
    <name evidence="1" type="ORF">TNIN_67501</name>
</gene>
<name>A0A8X6IDY3_9ARAC</name>
<proteinExistence type="predicted"/>
<dbReference type="EMBL" id="BMAV01025371">
    <property type="protein sequence ID" value="GFS41033.1"/>
    <property type="molecule type" value="Genomic_DNA"/>
</dbReference>
<dbReference type="AlphaFoldDB" id="A0A8X6IDY3"/>
<accession>A0A8X6IDY3</accession>
<dbReference type="Proteomes" id="UP000886998">
    <property type="component" value="Unassembled WGS sequence"/>
</dbReference>